<dbReference type="Proteomes" id="UP000502823">
    <property type="component" value="Unassembled WGS sequence"/>
</dbReference>
<keyword evidence="1" id="KW-0812">Transmembrane</keyword>
<evidence type="ECO:0000259" key="3">
    <source>
        <dbReference type="PROSITE" id="PS50202"/>
    </source>
</evidence>
<feature type="transmembrane region" description="Helical" evidence="1">
    <location>
        <begin position="459"/>
        <end position="478"/>
    </location>
</feature>
<dbReference type="OrthoDB" id="75724at2759"/>
<dbReference type="FunCoup" id="A0A6L2PM53">
    <property type="interactions" value="1028"/>
</dbReference>
<dbReference type="CDD" id="cd00170">
    <property type="entry name" value="SEC14"/>
    <property type="match status" value="1"/>
</dbReference>
<organism evidence="4 5">
    <name type="scientific">Coptotermes formosanus</name>
    <name type="common">Formosan subterranean termite</name>
    <dbReference type="NCBI Taxonomy" id="36987"/>
    <lineage>
        <taxon>Eukaryota</taxon>
        <taxon>Metazoa</taxon>
        <taxon>Ecdysozoa</taxon>
        <taxon>Arthropoda</taxon>
        <taxon>Hexapoda</taxon>
        <taxon>Insecta</taxon>
        <taxon>Pterygota</taxon>
        <taxon>Neoptera</taxon>
        <taxon>Polyneoptera</taxon>
        <taxon>Dictyoptera</taxon>
        <taxon>Blattodea</taxon>
        <taxon>Blattoidea</taxon>
        <taxon>Termitoidae</taxon>
        <taxon>Rhinotermitidae</taxon>
        <taxon>Coptotermes</taxon>
    </lineage>
</organism>
<dbReference type="SUPFAM" id="SSF52087">
    <property type="entry name" value="CRAL/TRIO domain"/>
    <property type="match status" value="1"/>
</dbReference>
<dbReference type="InterPro" id="IPR000535">
    <property type="entry name" value="MSP_dom"/>
</dbReference>
<comment type="caution">
    <text evidence="4">The sequence shown here is derived from an EMBL/GenBank/DDBJ whole genome shotgun (WGS) entry which is preliminary data.</text>
</comment>
<dbReference type="SUPFAM" id="SSF49354">
    <property type="entry name" value="PapD-like"/>
    <property type="match status" value="1"/>
</dbReference>
<dbReference type="PROSITE" id="PS50191">
    <property type="entry name" value="CRAL_TRIO"/>
    <property type="match status" value="1"/>
</dbReference>
<dbReference type="InterPro" id="IPR013783">
    <property type="entry name" value="Ig-like_fold"/>
</dbReference>
<proteinExistence type="predicted"/>
<dbReference type="SMART" id="SM00516">
    <property type="entry name" value="SEC14"/>
    <property type="match status" value="1"/>
</dbReference>
<keyword evidence="5" id="KW-1185">Reference proteome</keyword>
<evidence type="ECO:0008006" key="6">
    <source>
        <dbReference type="Google" id="ProtNLM"/>
    </source>
</evidence>
<dbReference type="PANTHER" id="PTHR46384:SF1">
    <property type="entry name" value="MOTILE SPERM DOMAIN-CONTAINING PROTEIN 2"/>
    <property type="match status" value="1"/>
</dbReference>
<dbReference type="InterPro" id="IPR008962">
    <property type="entry name" value="PapD-like_sf"/>
</dbReference>
<dbReference type="Pfam" id="PF00635">
    <property type="entry name" value="Motile_Sperm"/>
    <property type="match status" value="1"/>
</dbReference>
<dbReference type="GO" id="GO:0140284">
    <property type="term" value="C:endoplasmic reticulum-endosome membrane contact site"/>
    <property type="evidence" value="ECO:0007669"/>
    <property type="project" value="TreeGrafter"/>
</dbReference>
<evidence type="ECO:0000313" key="4">
    <source>
        <dbReference type="EMBL" id="GFG32570.1"/>
    </source>
</evidence>
<dbReference type="SUPFAM" id="SSF46938">
    <property type="entry name" value="CRAL/TRIO N-terminal domain"/>
    <property type="match status" value="1"/>
</dbReference>
<evidence type="ECO:0000313" key="5">
    <source>
        <dbReference type="Proteomes" id="UP000502823"/>
    </source>
</evidence>
<dbReference type="Pfam" id="PF00650">
    <property type="entry name" value="CRAL_TRIO"/>
    <property type="match status" value="1"/>
</dbReference>
<gene>
    <name evidence="4" type="ORF">Cfor_04709</name>
</gene>
<protein>
    <recommendedName>
        <fullName evidence="6">MSP domain-containing protein</fullName>
    </recommendedName>
</protein>
<dbReference type="EMBL" id="BLKM01000378">
    <property type="protein sequence ID" value="GFG32570.1"/>
    <property type="molecule type" value="Genomic_DNA"/>
</dbReference>
<feature type="domain" description="CRAL-TRIO" evidence="2">
    <location>
        <begin position="81"/>
        <end position="237"/>
    </location>
</feature>
<dbReference type="PROSITE" id="PS50202">
    <property type="entry name" value="MSP"/>
    <property type="match status" value="1"/>
</dbReference>
<sequence>MEPTSEQIQDLRTKFLQKLENEGTSDLEGFHPADLARVKNTDDWLKRFLLHSELDMQLALQLLWLTCEWRKKFGTNEINETNVRLDYLQDGSFFARNKDKDGKVLLIFKSKKHVKGQRDMEELKRCVVYWFERLERLGNGNQISIFFDMADTGMANMDMEFIKYLIGLFKMYYPDFLNYILVFEMPWILNAAFKIIKSWLPAKAVQKIKFINKTNLKDYVEPEQALKCWGGLDDYTFMFVPEIRSAVPNDRFDDSKKKVHFAEGSPSVESYPTGFGDATTTVDGASLQNSTLYIHPPDVIHFSNKNDEYTGSVTLTNNGDKIISYKIKTTSPEKFRVRPSTGTLVPTASVTINVVLQPDFQSPALTRDKFLIMNLPVSSADMTTQELAELWKQTSGKNVEQRRLRCSLTAPGVVRNGSAYASPTSMDADRQVVQLTSAVSQLTECQSRIHLEIRRTQKLQWLSMIVTLLVGVALIYMYSQSQDFSGHMCFPEERFHTSNI</sequence>
<keyword evidence="1" id="KW-0472">Membrane</keyword>
<evidence type="ECO:0000256" key="1">
    <source>
        <dbReference type="SAM" id="Phobius"/>
    </source>
</evidence>
<reference evidence="5" key="1">
    <citation type="submission" date="2020-01" db="EMBL/GenBank/DDBJ databases">
        <title>Draft genome sequence of the Termite Coptotermes fromosanus.</title>
        <authorList>
            <person name="Itakura S."/>
            <person name="Yosikawa Y."/>
            <person name="Umezawa K."/>
        </authorList>
    </citation>
    <scope>NUCLEOTIDE SEQUENCE [LARGE SCALE GENOMIC DNA]</scope>
</reference>
<dbReference type="Gene3D" id="3.40.525.10">
    <property type="entry name" value="CRAL-TRIO lipid binding domain"/>
    <property type="match status" value="1"/>
</dbReference>
<dbReference type="InterPro" id="IPR036273">
    <property type="entry name" value="CRAL/TRIO_N_dom_sf"/>
</dbReference>
<dbReference type="InterPro" id="IPR036865">
    <property type="entry name" value="CRAL-TRIO_dom_sf"/>
</dbReference>
<dbReference type="InterPro" id="IPR001251">
    <property type="entry name" value="CRAL-TRIO_dom"/>
</dbReference>
<dbReference type="Gene3D" id="2.60.40.10">
    <property type="entry name" value="Immunoglobulins"/>
    <property type="match status" value="1"/>
</dbReference>
<keyword evidence="1" id="KW-1133">Transmembrane helix</keyword>
<dbReference type="AlphaFoldDB" id="A0A6L2PM53"/>
<dbReference type="InterPro" id="IPR053012">
    <property type="entry name" value="ER-organelle_contact"/>
</dbReference>
<dbReference type="GO" id="GO:0012505">
    <property type="term" value="C:endomembrane system"/>
    <property type="evidence" value="ECO:0007669"/>
    <property type="project" value="TreeGrafter"/>
</dbReference>
<accession>A0A6L2PM53</accession>
<feature type="domain" description="MSP" evidence="3">
    <location>
        <begin position="291"/>
        <end position="409"/>
    </location>
</feature>
<evidence type="ECO:0000259" key="2">
    <source>
        <dbReference type="PROSITE" id="PS50191"/>
    </source>
</evidence>
<dbReference type="PANTHER" id="PTHR46384">
    <property type="entry name" value="MOTILE SPERM DOMAIN-CONTAINING PROTEIN 2"/>
    <property type="match status" value="1"/>
</dbReference>
<name>A0A6L2PM53_COPFO</name>
<dbReference type="InParanoid" id="A0A6L2PM53"/>